<dbReference type="NCBIfam" id="TIGR04056">
    <property type="entry name" value="OMP_RagA_SusC"/>
    <property type="match status" value="1"/>
</dbReference>
<evidence type="ECO:0000256" key="2">
    <source>
        <dbReference type="ARBA" id="ARBA00022448"/>
    </source>
</evidence>
<keyword evidence="3 8" id="KW-1134">Transmembrane beta strand</keyword>
<evidence type="ECO:0000256" key="3">
    <source>
        <dbReference type="ARBA" id="ARBA00022452"/>
    </source>
</evidence>
<keyword evidence="13" id="KW-0675">Receptor</keyword>
<comment type="similarity">
    <text evidence="8 9">Belongs to the TonB-dependent receptor family.</text>
</comment>
<dbReference type="Gene3D" id="2.60.40.1120">
    <property type="entry name" value="Carboxypeptidase-like, regulatory domain"/>
    <property type="match status" value="1"/>
</dbReference>
<dbReference type="SUPFAM" id="SSF56935">
    <property type="entry name" value="Porins"/>
    <property type="match status" value="1"/>
</dbReference>
<accession>A0A4Y8L2G7</accession>
<dbReference type="InterPro" id="IPR039426">
    <property type="entry name" value="TonB-dep_rcpt-like"/>
</dbReference>
<dbReference type="InterPro" id="IPR036942">
    <property type="entry name" value="Beta-barrel_TonB_sf"/>
</dbReference>
<gene>
    <name evidence="13" type="ORF">E2605_09920</name>
</gene>
<dbReference type="InterPro" id="IPR023996">
    <property type="entry name" value="TonB-dep_OMP_SusC/RagA"/>
</dbReference>
<keyword evidence="5 9" id="KW-0798">TonB box</keyword>
<evidence type="ECO:0000313" key="13">
    <source>
        <dbReference type="EMBL" id="TFD96471.1"/>
    </source>
</evidence>
<feature type="domain" description="TonB-dependent receptor-like beta-barrel" evidence="11">
    <location>
        <begin position="382"/>
        <end position="754"/>
    </location>
</feature>
<dbReference type="AlphaFoldDB" id="A0A4Y8L2G7"/>
<dbReference type="Proteomes" id="UP000297861">
    <property type="component" value="Unassembled WGS sequence"/>
</dbReference>
<evidence type="ECO:0000259" key="12">
    <source>
        <dbReference type="Pfam" id="PF07715"/>
    </source>
</evidence>
<dbReference type="Pfam" id="PF00593">
    <property type="entry name" value="TonB_dep_Rec_b-barrel"/>
    <property type="match status" value="1"/>
</dbReference>
<keyword evidence="14" id="KW-1185">Reference proteome</keyword>
<keyword evidence="7 8" id="KW-0998">Cell outer membrane</keyword>
<dbReference type="InterPro" id="IPR008969">
    <property type="entry name" value="CarboxyPept-like_regulatory"/>
</dbReference>
<comment type="subcellular location">
    <subcellularLocation>
        <location evidence="1 8">Cell outer membrane</location>
        <topology evidence="1 8">Multi-pass membrane protein</topology>
    </subcellularLocation>
</comment>
<evidence type="ECO:0000256" key="6">
    <source>
        <dbReference type="ARBA" id="ARBA00023136"/>
    </source>
</evidence>
<organism evidence="13 14">
    <name type="scientific">Dysgonomonas capnocytophagoides</name>
    <dbReference type="NCBI Taxonomy" id="45254"/>
    <lineage>
        <taxon>Bacteria</taxon>
        <taxon>Pseudomonadati</taxon>
        <taxon>Bacteroidota</taxon>
        <taxon>Bacteroidia</taxon>
        <taxon>Bacteroidales</taxon>
        <taxon>Dysgonomonadaceae</taxon>
        <taxon>Dysgonomonas</taxon>
    </lineage>
</organism>
<protein>
    <submittedName>
        <fullName evidence="13">TonB-dependent receptor</fullName>
    </submittedName>
</protein>
<dbReference type="RefSeq" id="WP_134436338.1">
    <property type="nucleotide sequence ID" value="NZ_SOML01000005.1"/>
</dbReference>
<keyword evidence="2 8" id="KW-0813">Transport</keyword>
<feature type="region of interest" description="Disordered" evidence="10">
    <location>
        <begin position="886"/>
        <end position="914"/>
    </location>
</feature>
<dbReference type="InterPro" id="IPR023997">
    <property type="entry name" value="TonB-dep_OMP_SusC/RagA_CS"/>
</dbReference>
<dbReference type="SUPFAM" id="SSF49464">
    <property type="entry name" value="Carboxypeptidase regulatory domain-like"/>
    <property type="match status" value="1"/>
</dbReference>
<dbReference type="InterPro" id="IPR000531">
    <property type="entry name" value="Beta-barrel_TonB"/>
</dbReference>
<dbReference type="EMBL" id="SOML01000005">
    <property type="protein sequence ID" value="TFD96471.1"/>
    <property type="molecule type" value="Genomic_DNA"/>
</dbReference>
<comment type="caution">
    <text evidence="13">The sequence shown here is derived from an EMBL/GenBank/DDBJ whole genome shotgun (WGS) entry which is preliminary data.</text>
</comment>
<evidence type="ECO:0000259" key="11">
    <source>
        <dbReference type="Pfam" id="PF00593"/>
    </source>
</evidence>
<dbReference type="InterPro" id="IPR012910">
    <property type="entry name" value="Plug_dom"/>
</dbReference>
<dbReference type="PROSITE" id="PS52016">
    <property type="entry name" value="TONB_DEPENDENT_REC_3"/>
    <property type="match status" value="1"/>
</dbReference>
<dbReference type="STRING" id="1121485.GCA_000426485_01910"/>
<evidence type="ECO:0000313" key="14">
    <source>
        <dbReference type="Proteomes" id="UP000297861"/>
    </source>
</evidence>
<dbReference type="Gene3D" id="2.40.170.20">
    <property type="entry name" value="TonB-dependent receptor, beta-barrel domain"/>
    <property type="match status" value="1"/>
</dbReference>
<name>A0A4Y8L2G7_9BACT</name>
<dbReference type="Pfam" id="PF13715">
    <property type="entry name" value="CarbopepD_reg_2"/>
    <property type="match status" value="1"/>
</dbReference>
<feature type="domain" description="TonB-dependent receptor plug" evidence="12">
    <location>
        <begin position="115"/>
        <end position="219"/>
    </location>
</feature>
<sequence>MLKRIILLSVIFCTAFISSVWGQNIKLAGTVVDDRNEPLPGVTIVVKGGSQNTMSDLDGIFYIDVAPQQTLVFSLVGMTPQEIAYTGQKSLKVVMKTDDKLLEEVVVIGYQTIKKADLTGAVSVFNTSEMKNKTVTGTVGDALGTLPGVFVRTAGNPGAEGKVEIRGTGTFGDSNPLYVVDGIVSGANRDFNFNDIESIQVLKDASAAAIYGSRAGNGVIIITTKQGKEGPMKIDLSSQMTVQWLPKYDLVGRDRWIELNDMAFANGGKAPANHFDGNTDWQNEVFKTGIVQDHNISISGGGKTNRYFLSGNLQSNNGTTIGTDSKRFTLRSNMTSSRDFGDAVTFRIGENMVLSHYRVNELNTNPIVDVYRMLPTIAVHDPNNDAKGGYGFGDGSRDVTFGTNPFAKEGFENTTNSNLRVRGNAFTELEVLKMFKYKFNFGFDFSNDKHKYLRKEGYWTYNQPYDPSSLNRNQAQSRNLVFDNTLEFNKEFGKHSVSAVVGTSYQASNYEQLWGTKNDVLMSGDSYFDQLDAALSGPKTGSYRNQEKLFSVFGRANYNFDDKYLFSFTMRRDESSKFNPKNNVGYFPSFSAGWRISKEKFFNVAWVDDLKIRGNYGRLGTSNNGKYDYIPLIGVFPQVVFGNDNLENAMTQIKLVNENLKWEILTQVNLGFDAAFLNSRLGVSAEYFIKDSKDVLTEMPILLSTGNNGGNPWVNAATLKNTGFEVTLSWRDKVGKDFDYNITTNFSYLKNRIDKLAYGLDEINQWDTKSKVGRSIGEWFLIKTDGLFRSEEEVLAHKNSKGQLIQPNAKPGDIRYVDFNDDGQITDADRQYCGNTMPKFQMGMNMGFRYKDIDLQIQMAGSFGNKLFNGPRSGYDMFNDNSGYRKDYDPWTPENPNAKDPRPIYGDSRNSRGDQDRWLENGNYWRVKQIALGYNLPKSLTRNFFDNIRVYVNAQNLITFTSYKGLDPEFLNTNIWDRTYDGGAFPNPRGITFGAQLAF</sequence>
<dbReference type="InterPro" id="IPR037066">
    <property type="entry name" value="Plug_dom_sf"/>
</dbReference>
<dbReference type="NCBIfam" id="TIGR04057">
    <property type="entry name" value="SusC_RagA_signa"/>
    <property type="match status" value="1"/>
</dbReference>
<evidence type="ECO:0000256" key="10">
    <source>
        <dbReference type="SAM" id="MobiDB-lite"/>
    </source>
</evidence>
<evidence type="ECO:0000256" key="8">
    <source>
        <dbReference type="PROSITE-ProRule" id="PRU01360"/>
    </source>
</evidence>
<proteinExistence type="inferred from homology"/>
<keyword evidence="6 8" id="KW-0472">Membrane</keyword>
<evidence type="ECO:0000256" key="7">
    <source>
        <dbReference type="ARBA" id="ARBA00023237"/>
    </source>
</evidence>
<keyword evidence="4 8" id="KW-0812">Transmembrane</keyword>
<dbReference type="Gene3D" id="2.170.130.10">
    <property type="entry name" value="TonB-dependent receptor, plug domain"/>
    <property type="match status" value="1"/>
</dbReference>
<evidence type="ECO:0000256" key="4">
    <source>
        <dbReference type="ARBA" id="ARBA00022692"/>
    </source>
</evidence>
<reference evidence="13 14" key="1">
    <citation type="submission" date="2019-03" db="EMBL/GenBank/DDBJ databases">
        <title>San Antonio Military Medical Center submission to MRSN (WRAIR), pending publication.</title>
        <authorList>
            <person name="Blyth D.M."/>
            <person name="Mccarthy S.L."/>
            <person name="Schall S.E."/>
            <person name="Stam J.A."/>
            <person name="Ong A.C."/>
            <person name="Mcgann P.T."/>
        </authorList>
    </citation>
    <scope>NUCLEOTIDE SEQUENCE [LARGE SCALE GENOMIC DNA]</scope>
    <source>
        <strain evidence="13 14">MRSN571793</strain>
    </source>
</reference>
<evidence type="ECO:0000256" key="5">
    <source>
        <dbReference type="ARBA" id="ARBA00023077"/>
    </source>
</evidence>
<evidence type="ECO:0000256" key="1">
    <source>
        <dbReference type="ARBA" id="ARBA00004571"/>
    </source>
</evidence>
<dbReference type="GO" id="GO:0009279">
    <property type="term" value="C:cell outer membrane"/>
    <property type="evidence" value="ECO:0007669"/>
    <property type="project" value="UniProtKB-SubCell"/>
</dbReference>
<evidence type="ECO:0000256" key="9">
    <source>
        <dbReference type="RuleBase" id="RU003357"/>
    </source>
</evidence>
<dbReference type="Pfam" id="PF07715">
    <property type="entry name" value="Plug"/>
    <property type="match status" value="1"/>
</dbReference>
<dbReference type="OrthoDB" id="9768177at2"/>